<protein>
    <recommendedName>
        <fullName evidence="4">CUB domain-containing protein</fullName>
    </recommendedName>
</protein>
<dbReference type="InterPro" id="IPR035914">
    <property type="entry name" value="Sperma_CUB_dom_sf"/>
</dbReference>
<comment type="caution">
    <text evidence="3">Lacks conserved residue(s) required for the propagation of feature annotation.</text>
</comment>
<evidence type="ECO:0000256" key="2">
    <source>
        <dbReference type="ARBA" id="ARBA00023157"/>
    </source>
</evidence>
<feature type="domain" description="CUB" evidence="4">
    <location>
        <begin position="177"/>
        <end position="298"/>
    </location>
</feature>
<dbReference type="Pfam" id="PF00431">
    <property type="entry name" value="CUB"/>
    <property type="match status" value="4"/>
</dbReference>
<dbReference type="Proteomes" id="UP001159427">
    <property type="component" value="Unassembled WGS sequence"/>
</dbReference>
<dbReference type="SUPFAM" id="SSF49854">
    <property type="entry name" value="Spermadhesin, CUB domain"/>
    <property type="match status" value="4"/>
</dbReference>
<name>A0ABN8MJA7_9CNID</name>
<evidence type="ECO:0000256" key="3">
    <source>
        <dbReference type="PROSITE-ProRule" id="PRU00059"/>
    </source>
</evidence>
<evidence type="ECO:0000313" key="5">
    <source>
        <dbReference type="EMBL" id="CAH3028655.1"/>
    </source>
</evidence>
<reference evidence="5 6" key="1">
    <citation type="submission" date="2022-05" db="EMBL/GenBank/DDBJ databases">
        <authorList>
            <consortium name="Genoscope - CEA"/>
            <person name="William W."/>
        </authorList>
    </citation>
    <scope>NUCLEOTIDE SEQUENCE [LARGE SCALE GENOMIC DNA]</scope>
</reference>
<evidence type="ECO:0000256" key="1">
    <source>
        <dbReference type="ARBA" id="ARBA00022737"/>
    </source>
</evidence>
<evidence type="ECO:0000259" key="4">
    <source>
        <dbReference type="PROSITE" id="PS01180"/>
    </source>
</evidence>
<keyword evidence="1" id="KW-0677">Repeat</keyword>
<gene>
    <name evidence="5" type="ORF">PEVE_00034566</name>
</gene>
<dbReference type="PROSITE" id="PS01180">
    <property type="entry name" value="CUB"/>
    <property type="match status" value="4"/>
</dbReference>
<dbReference type="InterPro" id="IPR000859">
    <property type="entry name" value="CUB_dom"/>
</dbReference>
<dbReference type="SMART" id="SM00042">
    <property type="entry name" value="CUB"/>
    <property type="match status" value="4"/>
</dbReference>
<proteinExistence type="predicted"/>
<dbReference type="PANTHER" id="PTHR24251">
    <property type="entry name" value="OVOCHYMASE-RELATED"/>
    <property type="match status" value="1"/>
</dbReference>
<feature type="domain" description="CUB" evidence="4">
    <location>
        <begin position="436"/>
        <end position="553"/>
    </location>
</feature>
<keyword evidence="2" id="KW-1015">Disulfide bond</keyword>
<comment type="caution">
    <text evidence="5">The sequence shown here is derived from an EMBL/GenBank/DDBJ whole genome shotgun (WGS) entry which is preliminary data.</text>
</comment>
<keyword evidence="6" id="KW-1185">Reference proteome</keyword>
<evidence type="ECO:0000313" key="6">
    <source>
        <dbReference type="Proteomes" id="UP001159427"/>
    </source>
</evidence>
<feature type="domain" description="CUB" evidence="4">
    <location>
        <begin position="3"/>
        <end position="129"/>
    </location>
</feature>
<dbReference type="Gene3D" id="2.60.120.290">
    <property type="entry name" value="Spermadhesin, CUB domain"/>
    <property type="match status" value="4"/>
</dbReference>
<organism evidence="5 6">
    <name type="scientific">Porites evermanni</name>
    <dbReference type="NCBI Taxonomy" id="104178"/>
    <lineage>
        <taxon>Eukaryota</taxon>
        <taxon>Metazoa</taxon>
        <taxon>Cnidaria</taxon>
        <taxon>Anthozoa</taxon>
        <taxon>Hexacorallia</taxon>
        <taxon>Scleractinia</taxon>
        <taxon>Fungiina</taxon>
        <taxon>Poritidae</taxon>
        <taxon>Porites</taxon>
    </lineage>
</organism>
<feature type="domain" description="CUB" evidence="4">
    <location>
        <begin position="304"/>
        <end position="429"/>
    </location>
</feature>
<accession>A0ABN8MJA7</accession>
<dbReference type="CDD" id="cd00041">
    <property type="entry name" value="CUB"/>
    <property type="match status" value="4"/>
</dbReference>
<dbReference type="EMBL" id="CALNXI010000525">
    <property type="protein sequence ID" value="CAH3028655.1"/>
    <property type="molecule type" value="Genomic_DNA"/>
</dbReference>
<sequence length="603" mass="66412">MLCPSGINLTDMSGVITSPFYPRKYPDNQNCFWEISASKGNFVKLDITDMQIQRCGEEGACTCDYLEILDGFLGSSLSPGAASGKLCVEDRFTPPLFYYSTNERLRVRFSSDALSSYQHKGFTATYTMLNFTPPGMCHEMCFVLTSILYVSTIFAESLVSLACVSSETHNLQRVFPCTGPGVSISGASSGFVASPNFPNNLGPSKTCVWTITVPSGRIKLSFLNFTLEQGQSTDCRSGPQGGASVEITNIASNDGREPFTLCGQNIPDPVYSDADSIQITLKTASNALPGFNASYEVVTNEMLCPSGINLTDMSGVITSPFYPRKYPNDQNCFWEISASKGSFVKLDITNMQIHRCGVEGACTCDSLEILDGFLGSGLTPGAASGKLCVDNSFTPQIYYSTNERLRVRFFSDAVSPKQHSGFTATYTMLNYTPPECPTEPIQLSGNGSFSSLNYPIAKYPSERNCFWIITASVGKRVKVEIKDFHMGNCDDCSSTICSRVEFFDGQTTDSPYLGRFCTGSTLTAVVSNGRFMRVKFYSSFSPDRGFKAEYVERQQLQLNLLPQEQQQYPSPCYWSSYHHLLPQCFRREAASLAYGSYKSFSVF</sequence>